<feature type="region of interest" description="Disordered" evidence="1">
    <location>
        <begin position="365"/>
        <end position="390"/>
    </location>
</feature>
<keyword evidence="3" id="KW-1185">Reference proteome</keyword>
<dbReference type="AlphaFoldDB" id="A0A2V1E7V4"/>
<accession>A0A2V1E7V4</accession>
<dbReference type="OrthoDB" id="70224at2759"/>
<dbReference type="Proteomes" id="UP000244855">
    <property type="component" value="Unassembled WGS sequence"/>
</dbReference>
<dbReference type="Gene3D" id="3.40.50.10300">
    <property type="entry name" value="CoaB-like"/>
    <property type="match status" value="1"/>
</dbReference>
<dbReference type="STRING" id="97972.A0A2V1E7V4"/>
<dbReference type="GO" id="GO:0015937">
    <property type="term" value="P:coenzyme A biosynthetic process"/>
    <property type="evidence" value="ECO:0007669"/>
    <property type="project" value="UniProtKB-ARBA"/>
</dbReference>
<sequence length="423" mass="47836">MTAYILLLPKGPKWKITCTSDHAASIEYTPNDILLHVLAQGDASMADSSTPQQAENDYFSNEPPPKDLKATITLAREFINRHGDQGRRVVLVTSGGTTVPLETQTVRYIDNFSAGTRGATSAEYFLQHGYAVIFLHRQFSLLPYSRHYSHNTRSFLDYMREEDGRVVVDEQQSADMLEVLRQYTNVKREGRLLILSFVTITEYLWDLREVAKLMRPLGPKAMFYLAAAVSDFFVPRDRMVEHKIQSNEEFHQSHSIDDDPKVPAARTDGRKLVIDLEPVPKFLKQLVDGWAPDGIIVSFKLETDPSILVKKAQYSLKKYSHHLVIGNLLLTRKWEVVFVSALEGEKWIRVPRHRRTKSFSGVASLVGTADPSSKDEEPASLLDNQEAVPQGEPAVEIESLIIPEIEQMHTKYINQTLAKSTVS</sequence>
<evidence type="ECO:0000313" key="2">
    <source>
        <dbReference type="EMBL" id="PVI06601.1"/>
    </source>
</evidence>
<evidence type="ECO:0000313" key="3">
    <source>
        <dbReference type="Proteomes" id="UP000244855"/>
    </source>
</evidence>
<dbReference type="InterPro" id="IPR035929">
    <property type="entry name" value="CoaB-like_sf"/>
</dbReference>
<reference evidence="2 3" key="1">
    <citation type="journal article" date="2018" name="Sci. Rep.">
        <title>Comparative genomics provides insights into the lifestyle and reveals functional heterogeneity of dark septate endophytic fungi.</title>
        <authorList>
            <person name="Knapp D.G."/>
            <person name="Nemeth J.B."/>
            <person name="Barry K."/>
            <person name="Hainaut M."/>
            <person name="Henrissat B."/>
            <person name="Johnson J."/>
            <person name="Kuo A."/>
            <person name="Lim J.H.P."/>
            <person name="Lipzen A."/>
            <person name="Nolan M."/>
            <person name="Ohm R.A."/>
            <person name="Tamas L."/>
            <person name="Grigoriev I.V."/>
            <person name="Spatafora J.W."/>
            <person name="Nagy L.G."/>
            <person name="Kovacs G.M."/>
        </authorList>
    </citation>
    <scope>NUCLEOTIDE SEQUENCE [LARGE SCALE GENOMIC DNA]</scope>
    <source>
        <strain evidence="2 3">DSE2036</strain>
    </source>
</reference>
<dbReference type="EMBL" id="KZ805308">
    <property type="protein sequence ID" value="PVI06601.1"/>
    <property type="molecule type" value="Genomic_DNA"/>
</dbReference>
<name>A0A2V1E7V4_9PLEO</name>
<keyword evidence="2" id="KW-0436">Ligase</keyword>
<evidence type="ECO:0000256" key="1">
    <source>
        <dbReference type="SAM" id="MobiDB-lite"/>
    </source>
</evidence>
<protein>
    <submittedName>
        <fullName evidence="2">Phosphopantothenate-cysteine ligase</fullName>
    </submittedName>
</protein>
<dbReference type="SUPFAM" id="SSF102645">
    <property type="entry name" value="CoaB-like"/>
    <property type="match status" value="1"/>
</dbReference>
<dbReference type="PANTHER" id="PTHR12290">
    <property type="entry name" value="CORNICHON-RELATED"/>
    <property type="match status" value="1"/>
</dbReference>
<dbReference type="GO" id="GO:0016874">
    <property type="term" value="F:ligase activity"/>
    <property type="evidence" value="ECO:0007669"/>
    <property type="project" value="UniProtKB-KW"/>
</dbReference>
<organism evidence="2 3">
    <name type="scientific">Periconia macrospinosa</name>
    <dbReference type="NCBI Taxonomy" id="97972"/>
    <lineage>
        <taxon>Eukaryota</taxon>
        <taxon>Fungi</taxon>
        <taxon>Dikarya</taxon>
        <taxon>Ascomycota</taxon>
        <taxon>Pezizomycotina</taxon>
        <taxon>Dothideomycetes</taxon>
        <taxon>Pleosporomycetidae</taxon>
        <taxon>Pleosporales</taxon>
        <taxon>Massarineae</taxon>
        <taxon>Periconiaceae</taxon>
        <taxon>Periconia</taxon>
    </lineage>
</organism>
<proteinExistence type="predicted"/>
<gene>
    <name evidence="2" type="ORF">DM02DRAFT_623122</name>
</gene>